<comment type="similarity">
    <text evidence="2 8">Belongs to the NiCoT transporter (TC 2.A.52) family.</text>
</comment>
<keyword evidence="7 8" id="KW-0472">Membrane</keyword>
<dbReference type="GO" id="GO:0012505">
    <property type="term" value="C:endomembrane system"/>
    <property type="evidence" value="ECO:0007669"/>
    <property type="project" value="UniProtKB-SubCell"/>
</dbReference>
<name>A0A0J1CLD3_9BURK</name>
<dbReference type="GO" id="GO:0015099">
    <property type="term" value="F:nickel cation transmembrane transporter activity"/>
    <property type="evidence" value="ECO:0007669"/>
    <property type="project" value="UniProtKB-UniRule"/>
</dbReference>
<dbReference type="AlphaFoldDB" id="A0A0J1CLD3"/>
<dbReference type="GO" id="GO:0005886">
    <property type="term" value="C:plasma membrane"/>
    <property type="evidence" value="ECO:0007669"/>
    <property type="project" value="UniProtKB-SubCell"/>
</dbReference>
<feature type="transmembrane region" description="Helical" evidence="8">
    <location>
        <begin position="195"/>
        <end position="222"/>
    </location>
</feature>
<evidence type="ECO:0000256" key="1">
    <source>
        <dbReference type="ARBA" id="ARBA00004127"/>
    </source>
</evidence>
<feature type="transmembrane region" description="Helical" evidence="8">
    <location>
        <begin position="46"/>
        <end position="64"/>
    </location>
</feature>
<proteinExistence type="inferred from homology"/>
<dbReference type="OrthoDB" id="9776706at2"/>
<organism evidence="9 10">
    <name type="scientific">Caballeronia mineralivorans PML1(12)</name>
    <dbReference type="NCBI Taxonomy" id="908627"/>
    <lineage>
        <taxon>Bacteria</taxon>
        <taxon>Pseudomonadati</taxon>
        <taxon>Pseudomonadota</taxon>
        <taxon>Betaproteobacteria</taxon>
        <taxon>Burkholderiales</taxon>
        <taxon>Burkholderiaceae</taxon>
        <taxon>Caballeronia</taxon>
    </lineage>
</organism>
<keyword evidence="6 8" id="KW-1133">Transmembrane helix</keyword>
<reference evidence="9 10" key="1">
    <citation type="journal article" date="2015" name="Genome Announc.">
        <title>Draft Genome Sequence of Burkholderia sp. Strain PML1(12), an Ectomycorrhizosphere-Inhabiting Bacterium with Effective Mineral-Weathering Ability.</title>
        <authorList>
            <person name="Uroz S."/>
            <person name="Oger P."/>
        </authorList>
    </citation>
    <scope>NUCLEOTIDE SEQUENCE [LARGE SCALE GENOMIC DNA]</scope>
    <source>
        <strain evidence="10">PML1(12)</strain>
    </source>
</reference>
<sequence>MLKNMSQLFNDRPTSLRHKITGIYAFLLVLNVVAWAWALTAFYGQPALLGTALLAYTFGLRHAVDADHIAAIDNVTRKLLHIGRSPLAAGLFFSLGHSTVVVALTVAVAFAATALTTHFDALRGIGGLIGTGISAMFLFVLAFANLVVLASVIRTFRAVRRGEPLVETDLDLLLNNRGFLSRLLRPLFKLVSRSWHLYPVGFLFGLGFDTATEVALFGISAAQASHGVSFWSVLVLPILFTAGMSLVDTTDGILMLGAYRWAFVRPMRKLYYNITITFVSVVVAVLIGGIEVLGLLQDRLGLKGVFWDAIGSLNEHFGLLGYIVIGVFIVSWIVSIAIYKLRRYDDINVKTL</sequence>
<gene>
    <name evidence="9" type="ORF">EOS_37385</name>
</gene>
<evidence type="ECO:0000256" key="8">
    <source>
        <dbReference type="RuleBase" id="RU362101"/>
    </source>
</evidence>
<dbReference type="EMBL" id="AEJF01000229">
    <property type="protein sequence ID" value="KLU21216.1"/>
    <property type="molecule type" value="Genomic_DNA"/>
</dbReference>
<evidence type="ECO:0000256" key="6">
    <source>
        <dbReference type="ARBA" id="ARBA00022989"/>
    </source>
</evidence>
<feature type="transmembrane region" description="Helical" evidence="8">
    <location>
        <begin position="228"/>
        <end position="249"/>
    </location>
</feature>
<protein>
    <recommendedName>
        <fullName evidence="8">Nickel/cobalt efflux system</fullName>
    </recommendedName>
</protein>
<keyword evidence="4" id="KW-0533">Nickel</keyword>
<feature type="transmembrane region" description="Helical" evidence="8">
    <location>
        <begin position="124"/>
        <end position="153"/>
    </location>
</feature>
<dbReference type="InterPro" id="IPR004688">
    <property type="entry name" value="Ni/Co_transpt"/>
</dbReference>
<evidence type="ECO:0000256" key="3">
    <source>
        <dbReference type="ARBA" id="ARBA00022448"/>
    </source>
</evidence>
<evidence type="ECO:0000256" key="2">
    <source>
        <dbReference type="ARBA" id="ARBA00010892"/>
    </source>
</evidence>
<keyword evidence="10" id="KW-1185">Reference proteome</keyword>
<accession>A0A0J1CLD3</accession>
<dbReference type="NCBIfam" id="TIGR00802">
    <property type="entry name" value="nico"/>
    <property type="match status" value="1"/>
</dbReference>
<evidence type="ECO:0000256" key="4">
    <source>
        <dbReference type="ARBA" id="ARBA00022596"/>
    </source>
</evidence>
<evidence type="ECO:0000313" key="9">
    <source>
        <dbReference type="EMBL" id="KLU21216.1"/>
    </source>
</evidence>
<dbReference type="Pfam" id="PF03824">
    <property type="entry name" value="NicO"/>
    <property type="match status" value="1"/>
</dbReference>
<evidence type="ECO:0000256" key="5">
    <source>
        <dbReference type="ARBA" id="ARBA00022692"/>
    </source>
</evidence>
<comment type="subcellular location">
    <subcellularLocation>
        <location evidence="8">Cell membrane</location>
        <topology evidence="8">Multi-pass membrane protein</topology>
    </subcellularLocation>
    <subcellularLocation>
        <location evidence="1">Endomembrane system</location>
        <topology evidence="1">Multi-pass membrane protein</topology>
    </subcellularLocation>
</comment>
<dbReference type="RefSeq" id="WP_047897310.1">
    <property type="nucleotide sequence ID" value="NZ_AEJF01000229.1"/>
</dbReference>
<feature type="transmembrane region" description="Helical" evidence="8">
    <location>
        <begin position="316"/>
        <end position="339"/>
    </location>
</feature>
<keyword evidence="3 8" id="KW-0813">Transport</keyword>
<dbReference type="Proteomes" id="UP000035963">
    <property type="component" value="Unassembled WGS sequence"/>
</dbReference>
<feature type="transmembrane region" description="Helical" evidence="8">
    <location>
        <begin position="270"/>
        <end position="296"/>
    </location>
</feature>
<evidence type="ECO:0000313" key="10">
    <source>
        <dbReference type="Proteomes" id="UP000035963"/>
    </source>
</evidence>
<dbReference type="PATRIC" id="fig|908627.4.peg.8382"/>
<feature type="transmembrane region" description="Helical" evidence="8">
    <location>
        <begin position="85"/>
        <end position="112"/>
    </location>
</feature>
<keyword evidence="5 8" id="KW-0812">Transmembrane</keyword>
<dbReference type="PANTHER" id="PTHR31611">
    <property type="entry name" value="HIGH-AFFINITY NICKEL TRANSPORT PROTEIN NIC1"/>
    <property type="match status" value="1"/>
</dbReference>
<evidence type="ECO:0000256" key="7">
    <source>
        <dbReference type="ARBA" id="ARBA00023136"/>
    </source>
</evidence>
<dbReference type="PANTHER" id="PTHR31611:SF0">
    <property type="entry name" value="HIGH-AFFINITY NICKEL TRANSPORT PROTEIN NIC1"/>
    <property type="match status" value="1"/>
</dbReference>
<comment type="caution">
    <text evidence="9">The sequence shown here is derived from an EMBL/GenBank/DDBJ whole genome shotgun (WGS) entry which is preliminary data.</text>
</comment>
<dbReference type="InterPro" id="IPR011541">
    <property type="entry name" value="Ni/Co_transpt_high_affinity"/>
</dbReference>
<feature type="transmembrane region" description="Helical" evidence="8">
    <location>
        <begin position="21"/>
        <end position="40"/>
    </location>
</feature>